<evidence type="ECO:0000256" key="2">
    <source>
        <dbReference type="ARBA" id="ARBA00023002"/>
    </source>
</evidence>
<dbReference type="PROSITE" id="PS00671">
    <property type="entry name" value="D_2_HYDROXYACID_DH_3"/>
    <property type="match status" value="1"/>
</dbReference>
<dbReference type="EMBL" id="CP018632">
    <property type="protein sequence ID" value="ASJ73185.1"/>
    <property type="molecule type" value="Genomic_DNA"/>
</dbReference>
<evidence type="ECO:0000313" key="6">
    <source>
        <dbReference type="Proteomes" id="UP000250079"/>
    </source>
</evidence>
<dbReference type="InterPro" id="IPR036291">
    <property type="entry name" value="NAD(P)-bd_dom_sf"/>
</dbReference>
<keyword evidence="5" id="KW-0670">Pyruvate</keyword>
<feature type="domain" description="D-isomer specific 2-hydroxyacid dehydrogenase NAD-binding" evidence="4">
    <location>
        <begin position="103"/>
        <end position="273"/>
    </location>
</feature>
<organism evidence="5 6">
    <name type="scientific">Granulosicoccus antarcticus IMCC3135</name>
    <dbReference type="NCBI Taxonomy" id="1192854"/>
    <lineage>
        <taxon>Bacteria</taxon>
        <taxon>Pseudomonadati</taxon>
        <taxon>Pseudomonadota</taxon>
        <taxon>Gammaproteobacteria</taxon>
        <taxon>Chromatiales</taxon>
        <taxon>Granulosicoccaceae</taxon>
        <taxon>Granulosicoccus</taxon>
    </lineage>
</organism>
<gene>
    <name evidence="5" type="primary">ghrA_3</name>
    <name evidence="5" type="ORF">IMCC3135_15515</name>
</gene>
<evidence type="ECO:0000256" key="3">
    <source>
        <dbReference type="ARBA" id="ARBA00023027"/>
    </source>
</evidence>
<dbReference type="SUPFAM" id="SSF51735">
    <property type="entry name" value="NAD(P)-binding Rossmann-fold domains"/>
    <property type="match status" value="1"/>
</dbReference>
<keyword evidence="2 5" id="KW-0560">Oxidoreductase</keyword>
<dbReference type="PANTHER" id="PTHR43333">
    <property type="entry name" value="2-HACID_DH_C DOMAIN-CONTAINING PROTEIN"/>
    <property type="match status" value="1"/>
</dbReference>
<keyword evidence="3" id="KW-0520">NAD</keyword>
<dbReference type="CDD" id="cd12164">
    <property type="entry name" value="GDH_like_2"/>
    <property type="match status" value="1"/>
</dbReference>
<dbReference type="Proteomes" id="UP000250079">
    <property type="component" value="Chromosome"/>
</dbReference>
<dbReference type="EC" id="1.1.1.79" evidence="5"/>
<proteinExistence type="inferred from homology"/>
<dbReference type="PANTHER" id="PTHR43333:SF1">
    <property type="entry name" value="D-ISOMER SPECIFIC 2-HYDROXYACID DEHYDROGENASE NAD-BINDING DOMAIN-CONTAINING PROTEIN"/>
    <property type="match status" value="1"/>
</dbReference>
<dbReference type="KEGG" id="gai:IMCC3135_15515"/>
<accession>A0A2Z2NRQ1</accession>
<evidence type="ECO:0000256" key="1">
    <source>
        <dbReference type="ARBA" id="ARBA00005854"/>
    </source>
</evidence>
<protein>
    <submittedName>
        <fullName evidence="5">Glyoxylate/hydroxypyruvate reductase A</fullName>
        <ecNumber evidence="5">1.1.1.79</ecNumber>
    </submittedName>
</protein>
<dbReference type="Pfam" id="PF02826">
    <property type="entry name" value="2-Hacid_dh_C"/>
    <property type="match status" value="1"/>
</dbReference>
<name>A0A2Z2NRQ1_9GAMM</name>
<dbReference type="InterPro" id="IPR029752">
    <property type="entry name" value="D-isomer_DH_CS1"/>
</dbReference>
<evidence type="ECO:0000313" key="5">
    <source>
        <dbReference type="EMBL" id="ASJ73185.1"/>
    </source>
</evidence>
<dbReference type="Gene3D" id="3.40.50.720">
    <property type="entry name" value="NAD(P)-binding Rossmann-like Domain"/>
    <property type="match status" value="2"/>
</dbReference>
<evidence type="ECO:0000259" key="4">
    <source>
        <dbReference type="Pfam" id="PF02826"/>
    </source>
</evidence>
<dbReference type="AlphaFoldDB" id="A0A2Z2NRQ1"/>
<dbReference type="OrthoDB" id="9787219at2"/>
<keyword evidence="6" id="KW-1185">Reference proteome</keyword>
<dbReference type="GO" id="GO:0030267">
    <property type="term" value="F:glyoxylate reductase (NADPH) activity"/>
    <property type="evidence" value="ECO:0007669"/>
    <property type="project" value="UniProtKB-EC"/>
</dbReference>
<dbReference type="GO" id="GO:0051287">
    <property type="term" value="F:NAD binding"/>
    <property type="evidence" value="ECO:0007669"/>
    <property type="project" value="InterPro"/>
</dbReference>
<dbReference type="RefSeq" id="WP_088918418.1">
    <property type="nucleotide sequence ID" value="NZ_CP018632.1"/>
</dbReference>
<dbReference type="InterPro" id="IPR029753">
    <property type="entry name" value="D-isomer_DH_CS"/>
</dbReference>
<dbReference type="PROSITE" id="PS00065">
    <property type="entry name" value="D_2_HYDROXYACID_DH_1"/>
    <property type="match status" value="1"/>
</dbReference>
<sequence>MTLLLNNNGYDNDGWQAELERQWPEVTVRRHGDVFDPTEITYALVWNHPPGDLQRYSGLKAIFSLGAGAEHLIADSSLPEVPVVLLADPAVARDMAAHALYWVLERHRRYADYRAQQSEKHWHRFAIPPGCEFRVGVLGLGRIGLEVATRIRSFDYAVSGWDAGERSIDGIETTSGANRLGSFLENQDLVINCLPLTHGTRHLLGQDAFDAMKPGAFFVNISRGAVVDNAALLVALNKCHLSGAALDAFAIEPLPMGDPFWSHPLVHVTPHMSGATFAASAVALIIENIRKLESGALPTPLLNRASGY</sequence>
<dbReference type="InterPro" id="IPR006140">
    <property type="entry name" value="D-isomer_DH_NAD-bd"/>
</dbReference>
<reference evidence="5 6" key="1">
    <citation type="submission" date="2016-12" db="EMBL/GenBank/DDBJ databases">
        <authorList>
            <person name="Song W.-J."/>
            <person name="Kurnit D.M."/>
        </authorList>
    </citation>
    <scope>NUCLEOTIDE SEQUENCE [LARGE SCALE GENOMIC DNA]</scope>
    <source>
        <strain evidence="5 6">IMCC3135</strain>
    </source>
</reference>
<comment type="similarity">
    <text evidence="1">Belongs to the D-isomer specific 2-hydroxyacid dehydrogenase family.</text>
</comment>